<dbReference type="STRING" id="994479.GCA_000194155_04442"/>
<dbReference type="PANTHER" id="PTHR10509:SF14">
    <property type="entry name" value="CAFFEOYL-COA O-METHYLTRANSFERASE 3-RELATED"/>
    <property type="match status" value="1"/>
</dbReference>
<dbReference type="CDD" id="cd02440">
    <property type="entry name" value="AdoMet_MTases"/>
    <property type="match status" value="1"/>
</dbReference>
<dbReference type="Gene3D" id="3.40.50.150">
    <property type="entry name" value="Vaccinia Virus protein VP39"/>
    <property type="match status" value="1"/>
</dbReference>
<dbReference type="InterPro" id="IPR002935">
    <property type="entry name" value="SAM_O-MeTrfase"/>
</dbReference>
<dbReference type="InterPro" id="IPR050362">
    <property type="entry name" value="Cation-dep_OMT"/>
</dbReference>
<evidence type="ECO:0000256" key="1">
    <source>
        <dbReference type="ARBA" id="ARBA00022603"/>
    </source>
</evidence>
<dbReference type="Pfam" id="PF01596">
    <property type="entry name" value="Methyltransf_3"/>
    <property type="match status" value="1"/>
</dbReference>
<sequence length="230" mass="25140">MPAQRFGEVKHLPISPAMRDYMVRSCSPSDPVVESLVTQTTEIGDLAIMMVPQEQAALLTLLTRLIAARNVLDIGTFTGLSALSFARGVAPGGRVLTCDVTERWANIAREHWKRAEVADRIDFRIAPAQDTLRALAPGTAFDIVFLDADKENYPSYFRAVEPLLRPGGLLIVDNVLFNGYVLDPQLAQAGLLRDASTALRELNATLAAHARFDTVMLPIADGLTIARKKD</sequence>
<dbReference type="RefSeq" id="WP_010309118.1">
    <property type="nucleotide sequence ID" value="NZ_CP061007.1"/>
</dbReference>
<keyword evidence="5" id="KW-1185">Reference proteome</keyword>
<organism evidence="4 5">
    <name type="scientific">Saccharopolyspora spinosa</name>
    <dbReference type="NCBI Taxonomy" id="60894"/>
    <lineage>
        <taxon>Bacteria</taxon>
        <taxon>Bacillati</taxon>
        <taxon>Actinomycetota</taxon>
        <taxon>Actinomycetes</taxon>
        <taxon>Pseudonocardiales</taxon>
        <taxon>Pseudonocardiaceae</taxon>
        <taxon>Saccharopolyspora</taxon>
    </lineage>
</organism>
<protein>
    <submittedName>
        <fullName evidence="4">Caffeoyl-CoA O-methyltransferase</fullName>
    </submittedName>
</protein>
<evidence type="ECO:0000256" key="3">
    <source>
        <dbReference type="ARBA" id="ARBA00022691"/>
    </source>
</evidence>
<dbReference type="AlphaFoldDB" id="A0A2N3Y173"/>
<gene>
    <name evidence="4" type="ORF">A8926_4522</name>
</gene>
<dbReference type="GO" id="GO:0008757">
    <property type="term" value="F:S-adenosylmethionine-dependent methyltransferase activity"/>
    <property type="evidence" value="ECO:0007669"/>
    <property type="project" value="TreeGrafter"/>
</dbReference>
<name>A0A2N3Y173_SACSN</name>
<reference evidence="4" key="1">
    <citation type="submission" date="2017-12" db="EMBL/GenBank/DDBJ databases">
        <title>Sequencing the genomes of 1000 Actinobacteria strains.</title>
        <authorList>
            <person name="Klenk H.-P."/>
        </authorList>
    </citation>
    <scope>NUCLEOTIDE SEQUENCE [LARGE SCALE GENOMIC DNA]</scope>
    <source>
        <strain evidence="4">DSM 44228</strain>
    </source>
</reference>
<dbReference type="GO" id="GO:0008171">
    <property type="term" value="F:O-methyltransferase activity"/>
    <property type="evidence" value="ECO:0007669"/>
    <property type="project" value="InterPro"/>
</dbReference>
<dbReference type="Proteomes" id="UP000233786">
    <property type="component" value="Unassembled WGS sequence"/>
</dbReference>
<keyword evidence="2" id="KW-0808">Transferase</keyword>
<dbReference type="SUPFAM" id="SSF53335">
    <property type="entry name" value="S-adenosyl-L-methionine-dependent methyltransferases"/>
    <property type="match status" value="1"/>
</dbReference>
<dbReference type="PANTHER" id="PTHR10509">
    <property type="entry name" value="O-METHYLTRANSFERASE-RELATED"/>
    <property type="match status" value="1"/>
</dbReference>
<evidence type="ECO:0000256" key="2">
    <source>
        <dbReference type="ARBA" id="ARBA00022679"/>
    </source>
</evidence>
<dbReference type="EMBL" id="PJNB01000001">
    <property type="protein sequence ID" value="PKW16667.1"/>
    <property type="molecule type" value="Genomic_DNA"/>
</dbReference>
<dbReference type="GO" id="GO:0032259">
    <property type="term" value="P:methylation"/>
    <property type="evidence" value="ECO:0007669"/>
    <property type="project" value="UniProtKB-KW"/>
</dbReference>
<evidence type="ECO:0000313" key="4">
    <source>
        <dbReference type="EMBL" id="PKW16667.1"/>
    </source>
</evidence>
<dbReference type="InterPro" id="IPR029063">
    <property type="entry name" value="SAM-dependent_MTases_sf"/>
</dbReference>
<keyword evidence="1" id="KW-0489">Methyltransferase</keyword>
<keyword evidence="3" id="KW-0949">S-adenosyl-L-methionine</keyword>
<proteinExistence type="predicted"/>
<dbReference type="PROSITE" id="PS51682">
    <property type="entry name" value="SAM_OMT_I"/>
    <property type="match status" value="1"/>
</dbReference>
<dbReference type="OrthoDB" id="9799672at2"/>
<accession>A0A2N3Y173</accession>
<evidence type="ECO:0000313" key="5">
    <source>
        <dbReference type="Proteomes" id="UP000233786"/>
    </source>
</evidence>
<comment type="caution">
    <text evidence="4">The sequence shown here is derived from an EMBL/GenBank/DDBJ whole genome shotgun (WGS) entry which is preliminary data.</text>
</comment>